<name>A0A938WNJ2_9BACT</name>
<comment type="cofactor">
    <cofactor evidence="1">
        <name>[4Fe-4S] cluster</name>
        <dbReference type="ChEBI" id="CHEBI:49883"/>
    </cofactor>
</comment>
<comment type="caution">
    <text evidence="8">The sequence shown here is derived from an EMBL/GenBank/DDBJ whole genome shotgun (WGS) entry which is preliminary data.</text>
</comment>
<keyword evidence="4" id="KW-0479">Metal-binding</keyword>
<sequence>MNNQLYNDYGTWIRTVFPYRVQKISVDAGFSCPNRDGSIGSGGCTFCDNNTFNPPYCNPAHTIAAQLEAGKAFFARKYPEMRYLAYFQAYTNTYAQPLERLKRMYDEALSVDGVVGLVIGTRPDCVTGSLLDYMGELARQVFVTVEYGIESANDATLAAINRGHDFECARRAVAETAERGITTGAHVILGLPGEGREESLRQAPIVSSLDIDVLKIHQLQIIKGTKMAEEYARKPFHTYSAEEYIELIASYLQRIRADLVVERFTSQSPQGMVIAPKWGLKNHEFANLLVNYMRKNGIRQGQLA</sequence>
<dbReference type="SFLD" id="SFLDG01086">
    <property type="entry name" value="elongater_protein-like"/>
    <property type="match status" value="1"/>
</dbReference>
<gene>
    <name evidence="8" type="ORF">H6B30_10115</name>
</gene>
<dbReference type="SMART" id="SM00729">
    <property type="entry name" value="Elp3"/>
    <property type="match status" value="1"/>
</dbReference>
<evidence type="ECO:0000256" key="2">
    <source>
        <dbReference type="ARBA" id="ARBA00022485"/>
    </source>
</evidence>
<dbReference type="SFLD" id="SFLDG01091">
    <property type="entry name" value="uncharacterized_CHP01210-like"/>
    <property type="match status" value="1"/>
</dbReference>
<dbReference type="Proteomes" id="UP000764045">
    <property type="component" value="Unassembled WGS sequence"/>
</dbReference>
<dbReference type="GO" id="GO:0003824">
    <property type="term" value="F:catalytic activity"/>
    <property type="evidence" value="ECO:0007669"/>
    <property type="project" value="InterPro"/>
</dbReference>
<keyword evidence="9" id="KW-1185">Reference proteome</keyword>
<proteinExistence type="predicted"/>
<dbReference type="PROSITE" id="PS51918">
    <property type="entry name" value="RADICAL_SAM"/>
    <property type="match status" value="1"/>
</dbReference>
<organism evidence="8 9">
    <name type="scientific">Marseilla massiliensis</name>
    <dbReference type="NCBI Taxonomy" id="1841864"/>
    <lineage>
        <taxon>Bacteria</taxon>
        <taxon>Pseudomonadati</taxon>
        <taxon>Bacteroidota</taxon>
        <taxon>Bacteroidia</taxon>
        <taxon>Bacteroidales</taxon>
        <taxon>Prevotellaceae</taxon>
        <taxon>Marseilla</taxon>
    </lineage>
</organism>
<dbReference type="InterPro" id="IPR005911">
    <property type="entry name" value="YhcC-like"/>
</dbReference>
<evidence type="ECO:0000256" key="4">
    <source>
        <dbReference type="ARBA" id="ARBA00022723"/>
    </source>
</evidence>
<dbReference type="SFLD" id="SFLDS00029">
    <property type="entry name" value="Radical_SAM"/>
    <property type="match status" value="1"/>
</dbReference>
<keyword evidence="3" id="KW-0949">S-adenosyl-L-methionine</keyword>
<keyword evidence="6" id="KW-0411">Iron-sulfur</keyword>
<reference evidence="8 9" key="1">
    <citation type="journal article" date="2021" name="Sci. Rep.">
        <title>The distribution of antibiotic resistance genes in chicken gut microbiota commensals.</title>
        <authorList>
            <person name="Juricova H."/>
            <person name="Matiasovicova J."/>
            <person name="Kubasova T."/>
            <person name="Cejkova D."/>
            <person name="Rychlik I."/>
        </authorList>
    </citation>
    <scope>NUCLEOTIDE SEQUENCE [LARGE SCALE GENOMIC DNA]</scope>
    <source>
        <strain evidence="8 9">An819</strain>
    </source>
</reference>
<dbReference type="InterPro" id="IPR006638">
    <property type="entry name" value="Elp3/MiaA/NifB-like_rSAM"/>
</dbReference>
<keyword evidence="5" id="KW-0408">Iron</keyword>
<evidence type="ECO:0000313" key="9">
    <source>
        <dbReference type="Proteomes" id="UP000764045"/>
    </source>
</evidence>
<evidence type="ECO:0000313" key="8">
    <source>
        <dbReference type="EMBL" id="MBM6662098.1"/>
    </source>
</evidence>
<dbReference type="InterPro" id="IPR058240">
    <property type="entry name" value="rSAM_sf"/>
</dbReference>
<dbReference type="GO" id="GO:0046872">
    <property type="term" value="F:metal ion binding"/>
    <property type="evidence" value="ECO:0007669"/>
    <property type="project" value="UniProtKB-KW"/>
</dbReference>
<evidence type="ECO:0000256" key="5">
    <source>
        <dbReference type="ARBA" id="ARBA00023004"/>
    </source>
</evidence>
<feature type="domain" description="Radical SAM core" evidence="7">
    <location>
        <begin position="16"/>
        <end position="254"/>
    </location>
</feature>
<dbReference type="NCBIfam" id="TIGR01212">
    <property type="entry name" value="TIGR01212 family radical SAM protein"/>
    <property type="match status" value="1"/>
</dbReference>
<dbReference type="SUPFAM" id="SSF102114">
    <property type="entry name" value="Radical SAM enzymes"/>
    <property type="match status" value="1"/>
</dbReference>
<dbReference type="PANTHER" id="PTHR11135:SF1">
    <property type="entry name" value="PROTEIN YHCC"/>
    <property type="match status" value="1"/>
</dbReference>
<evidence type="ECO:0000259" key="7">
    <source>
        <dbReference type="PROSITE" id="PS51918"/>
    </source>
</evidence>
<dbReference type="InterPro" id="IPR039661">
    <property type="entry name" value="ELP3"/>
</dbReference>
<dbReference type="Gene3D" id="3.80.30.20">
    <property type="entry name" value="tm_1862 like domain"/>
    <property type="match status" value="1"/>
</dbReference>
<protein>
    <submittedName>
        <fullName evidence="8">TIGR01212 family radical SAM protein</fullName>
    </submittedName>
</protein>
<evidence type="ECO:0000256" key="6">
    <source>
        <dbReference type="ARBA" id="ARBA00023014"/>
    </source>
</evidence>
<dbReference type="Pfam" id="PF16199">
    <property type="entry name" value="Radical_SAM_C"/>
    <property type="match status" value="1"/>
</dbReference>
<dbReference type="GO" id="GO:0051539">
    <property type="term" value="F:4 iron, 4 sulfur cluster binding"/>
    <property type="evidence" value="ECO:0007669"/>
    <property type="project" value="UniProtKB-KW"/>
</dbReference>
<dbReference type="Pfam" id="PF04055">
    <property type="entry name" value="Radical_SAM"/>
    <property type="match status" value="1"/>
</dbReference>
<dbReference type="InterPro" id="IPR007197">
    <property type="entry name" value="rSAM"/>
</dbReference>
<dbReference type="InterPro" id="IPR032432">
    <property type="entry name" value="Radical_SAM_C"/>
</dbReference>
<dbReference type="InterPro" id="IPR023404">
    <property type="entry name" value="rSAM_horseshoe"/>
</dbReference>
<dbReference type="AlphaFoldDB" id="A0A938WNJ2"/>
<dbReference type="PANTHER" id="PTHR11135">
    <property type="entry name" value="HISTONE ACETYLTRANSFERASE-RELATED"/>
    <property type="match status" value="1"/>
</dbReference>
<evidence type="ECO:0000256" key="3">
    <source>
        <dbReference type="ARBA" id="ARBA00022691"/>
    </source>
</evidence>
<accession>A0A938WNJ2</accession>
<dbReference type="EMBL" id="JACJJL010000016">
    <property type="protein sequence ID" value="MBM6662098.1"/>
    <property type="molecule type" value="Genomic_DNA"/>
</dbReference>
<dbReference type="RefSeq" id="WP_205110209.1">
    <property type="nucleotide sequence ID" value="NZ_JACJJL010000016.1"/>
</dbReference>
<keyword evidence="2" id="KW-0004">4Fe-4S</keyword>
<evidence type="ECO:0000256" key="1">
    <source>
        <dbReference type="ARBA" id="ARBA00001966"/>
    </source>
</evidence>